<dbReference type="SUPFAM" id="SSF47240">
    <property type="entry name" value="Ferritin-like"/>
    <property type="match status" value="1"/>
</dbReference>
<keyword evidence="5" id="KW-1185">Reference proteome</keyword>
<evidence type="ECO:0000313" key="6">
    <source>
        <dbReference type="Proteomes" id="UP000663852"/>
    </source>
</evidence>
<protein>
    <recommendedName>
        <fullName evidence="2">Ferritin-like diiron domain-containing protein</fullName>
    </recommendedName>
</protein>
<dbReference type="EMBL" id="CAJNOR010003644">
    <property type="protein sequence ID" value="CAF1434086.1"/>
    <property type="molecule type" value="Genomic_DNA"/>
</dbReference>
<dbReference type="Pfam" id="PF00210">
    <property type="entry name" value="Ferritin"/>
    <property type="match status" value="1"/>
</dbReference>
<feature type="chain" id="PRO_5035687088" description="Ferritin-like diiron domain-containing protein" evidence="1">
    <location>
        <begin position="24"/>
        <end position="204"/>
    </location>
</feature>
<evidence type="ECO:0000313" key="5">
    <source>
        <dbReference type="Proteomes" id="UP000663828"/>
    </source>
</evidence>
<proteinExistence type="predicted"/>
<dbReference type="InterPro" id="IPR012347">
    <property type="entry name" value="Ferritin-like"/>
</dbReference>
<dbReference type="GO" id="GO:0008199">
    <property type="term" value="F:ferric iron binding"/>
    <property type="evidence" value="ECO:0007669"/>
    <property type="project" value="InterPro"/>
</dbReference>
<gene>
    <name evidence="3" type="ORF">EDS130_LOCUS34402</name>
    <name evidence="4" type="ORF">XAT740_LOCUS35947</name>
</gene>
<dbReference type="Gene3D" id="1.20.1260.10">
    <property type="match status" value="1"/>
</dbReference>
<dbReference type="InterPro" id="IPR008331">
    <property type="entry name" value="Ferritin_DPS_dom"/>
</dbReference>
<dbReference type="OrthoDB" id="10020108at2759"/>
<accession>A0A815J3H5</accession>
<evidence type="ECO:0000313" key="4">
    <source>
        <dbReference type="EMBL" id="CAF1434086.1"/>
    </source>
</evidence>
<feature type="domain" description="Ferritin-like diiron" evidence="2">
    <location>
        <begin position="27"/>
        <end position="178"/>
    </location>
</feature>
<dbReference type="AlphaFoldDB" id="A0A815J3H5"/>
<name>A0A815J3H5_ADIRI</name>
<dbReference type="Proteomes" id="UP000663852">
    <property type="component" value="Unassembled WGS sequence"/>
</dbReference>
<evidence type="ECO:0000313" key="3">
    <source>
        <dbReference type="EMBL" id="CAF1371523.1"/>
    </source>
</evidence>
<sequence>MLTTMQLTFALMCIVASLSVVQSSTEKSGHKTKEDCLEELLTKELSNSYNYLQLSSKVGTTQGFAGFSSLYLKLSDDGVSKAHDLAKFLVLRQFDSLDLIDKSGIEIHSGIHNLANDIVFGSLEQAKLQNDQTLEKVHACHKLGDANVQDYLESNVLDYHIEIDKFLQDLKERLASTTDKELTKYMVDEELLNTYGDYRKEVFS</sequence>
<dbReference type="EMBL" id="CAJNOJ010000287">
    <property type="protein sequence ID" value="CAF1371523.1"/>
    <property type="molecule type" value="Genomic_DNA"/>
</dbReference>
<reference evidence="3" key="1">
    <citation type="submission" date="2021-02" db="EMBL/GenBank/DDBJ databases">
        <authorList>
            <person name="Nowell W R."/>
        </authorList>
    </citation>
    <scope>NUCLEOTIDE SEQUENCE</scope>
</reference>
<evidence type="ECO:0000259" key="2">
    <source>
        <dbReference type="PROSITE" id="PS50905"/>
    </source>
</evidence>
<dbReference type="PROSITE" id="PS50905">
    <property type="entry name" value="FERRITIN_LIKE"/>
    <property type="match status" value="1"/>
</dbReference>
<feature type="signal peptide" evidence="1">
    <location>
        <begin position="1"/>
        <end position="23"/>
    </location>
</feature>
<comment type="caution">
    <text evidence="3">The sequence shown here is derived from an EMBL/GenBank/DDBJ whole genome shotgun (WGS) entry which is preliminary data.</text>
</comment>
<evidence type="ECO:0000256" key="1">
    <source>
        <dbReference type="SAM" id="SignalP"/>
    </source>
</evidence>
<dbReference type="Proteomes" id="UP000663828">
    <property type="component" value="Unassembled WGS sequence"/>
</dbReference>
<organism evidence="3 6">
    <name type="scientific">Adineta ricciae</name>
    <name type="common">Rotifer</name>
    <dbReference type="NCBI Taxonomy" id="249248"/>
    <lineage>
        <taxon>Eukaryota</taxon>
        <taxon>Metazoa</taxon>
        <taxon>Spiralia</taxon>
        <taxon>Gnathifera</taxon>
        <taxon>Rotifera</taxon>
        <taxon>Eurotatoria</taxon>
        <taxon>Bdelloidea</taxon>
        <taxon>Adinetida</taxon>
        <taxon>Adinetidae</taxon>
        <taxon>Adineta</taxon>
    </lineage>
</organism>
<dbReference type="InterPro" id="IPR009040">
    <property type="entry name" value="Ferritin-like_diiron"/>
</dbReference>
<dbReference type="InterPro" id="IPR009078">
    <property type="entry name" value="Ferritin-like_SF"/>
</dbReference>
<keyword evidence="1" id="KW-0732">Signal</keyword>